<dbReference type="Gene3D" id="1.10.1070.11">
    <property type="entry name" value="Phosphatidylinositol 3-/4-kinase, catalytic domain"/>
    <property type="match status" value="1"/>
</dbReference>
<dbReference type="InterPro" id="IPR018936">
    <property type="entry name" value="PI3/4_kinase_CS"/>
</dbReference>
<keyword evidence="11" id="KW-1185">Reference proteome</keyword>
<evidence type="ECO:0000256" key="3">
    <source>
        <dbReference type="ARBA" id="ARBA00022679"/>
    </source>
</evidence>
<evidence type="ECO:0000313" key="12">
    <source>
        <dbReference type="RefSeq" id="XP_014667310.1"/>
    </source>
</evidence>
<dbReference type="InterPro" id="IPR049160">
    <property type="entry name" value="PI4KB-PIK1_PIK"/>
</dbReference>
<dbReference type="Pfam" id="PF21245">
    <property type="entry name" value="PI4KB-PIK1_PIK"/>
    <property type="match status" value="1"/>
</dbReference>
<evidence type="ECO:0000256" key="2">
    <source>
        <dbReference type="ARBA" id="ARBA00012169"/>
    </source>
</evidence>
<dbReference type="GeneID" id="106808910"/>
<dbReference type="EC" id="2.7.1.67" evidence="2"/>
<dbReference type="InterPro" id="IPR036940">
    <property type="entry name" value="PI3/4_kinase_cat_sf"/>
</dbReference>
<feature type="compositionally biased region" description="Low complexity" evidence="8">
    <location>
        <begin position="149"/>
        <end position="160"/>
    </location>
</feature>
<evidence type="ECO:0000256" key="5">
    <source>
        <dbReference type="ARBA" id="ARBA00036767"/>
    </source>
</evidence>
<dbReference type="SMART" id="SM00146">
    <property type="entry name" value="PI3Kc"/>
    <property type="match status" value="1"/>
</dbReference>
<dbReference type="RefSeq" id="XP_014667310.1">
    <property type="nucleotide sequence ID" value="XM_014811824.1"/>
</dbReference>
<evidence type="ECO:0000256" key="1">
    <source>
        <dbReference type="ARBA" id="ARBA00004450"/>
    </source>
</evidence>
<evidence type="ECO:0000256" key="4">
    <source>
        <dbReference type="ARBA" id="ARBA00022777"/>
    </source>
</evidence>
<dbReference type="InterPro" id="IPR011009">
    <property type="entry name" value="Kinase-like_dom_sf"/>
</dbReference>
<keyword evidence="3" id="KW-0808">Transferase</keyword>
<dbReference type="Gene3D" id="3.30.1010.10">
    <property type="entry name" value="Phosphatidylinositol 3-kinase Catalytic Subunit, Chain A, domain 4"/>
    <property type="match status" value="1"/>
</dbReference>
<dbReference type="InterPro" id="IPR015433">
    <property type="entry name" value="PI3/4_kinase"/>
</dbReference>
<evidence type="ECO:0000313" key="11">
    <source>
        <dbReference type="Proteomes" id="UP000695022"/>
    </source>
</evidence>
<comment type="catalytic activity">
    <reaction evidence="5">
        <text>a 1,2-diacyl-sn-glycero-3-phospho-(1D-myo-inositol) + ATP = a 1,2-diacyl-sn-glycero-3-phospho-(1D-myo-inositol 4-phosphate) + ADP + H(+)</text>
        <dbReference type="Rhea" id="RHEA:19877"/>
        <dbReference type="ChEBI" id="CHEBI:15378"/>
        <dbReference type="ChEBI" id="CHEBI:30616"/>
        <dbReference type="ChEBI" id="CHEBI:57880"/>
        <dbReference type="ChEBI" id="CHEBI:58178"/>
        <dbReference type="ChEBI" id="CHEBI:456216"/>
        <dbReference type="EC" id="2.7.1.67"/>
    </reaction>
    <physiologicalReaction direction="left-to-right" evidence="5">
        <dbReference type="Rhea" id="RHEA:19878"/>
    </physiologicalReaction>
</comment>
<evidence type="ECO:0000256" key="8">
    <source>
        <dbReference type="SAM" id="MobiDB-lite"/>
    </source>
</evidence>
<dbReference type="SUPFAM" id="SSF56112">
    <property type="entry name" value="Protein kinase-like (PK-like)"/>
    <property type="match status" value="1"/>
</dbReference>
<keyword evidence="4" id="KW-0418">Kinase</keyword>
<feature type="region of interest" description="Disordered" evidence="8">
    <location>
        <begin position="139"/>
        <end position="168"/>
    </location>
</feature>
<comment type="subcellular location">
    <subcellularLocation>
        <location evidence="1">Mitochondrion outer membrane</location>
        <topology evidence="1">Peripheral membrane protein</topology>
    </subcellularLocation>
    <subcellularLocation>
        <location evidence="6">Rough endoplasmic reticulum membrane</location>
        <topology evidence="6">Peripheral membrane protein</topology>
    </subcellularLocation>
</comment>
<dbReference type="Proteomes" id="UP000695022">
    <property type="component" value="Unplaced"/>
</dbReference>
<dbReference type="InterPro" id="IPR001263">
    <property type="entry name" value="PI3K_accessory_dom"/>
</dbReference>
<feature type="domain" description="PIK helical" evidence="10">
    <location>
        <begin position="1"/>
        <end position="139"/>
    </location>
</feature>
<gene>
    <name evidence="12" type="primary">LOC106808910</name>
</gene>
<evidence type="ECO:0000256" key="6">
    <source>
        <dbReference type="ARBA" id="ARBA00037860"/>
    </source>
</evidence>
<dbReference type="InterPro" id="IPR000403">
    <property type="entry name" value="PI3/4_kinase_cat_dom"/>
</dbReference>
<evidence type="ECO:0000259" key="9">
    <source>
        <dbReference type="PROSITE" id="PS50290"/>
    </source>
</evidence>
<dbReference type="PROSITE" id="PS50290">
    <property type="entry name" value="PI3_4_KINASE_3"/>
    <property type="match status" value="1"/>
</dbReference>
<accession>A0ABM1E539</accession>
<evidence type="ECO:0000256" key="7">
    <source>
        <dbReference type="ARBA" id="ARBA00039877"/>
    </source>
</evidence>
<dbReference type="Pfam" id="PF00454">
    <property type="entry name" value="PI3_PI4_kinase"/>
    <property type="match status" value="1"/>
</dbReference>
<dbReference type="PANTHER" id="PTHR10048:SF22">
    <property type="entry name" value="PHOSPHATIDYLINOSITOL 4-KINASE BETA"/>
    <property type="match status" value="1"/>
</dbReference>
<reference evidence="12" key="1">
    <citation type="submission" date="2025-08" db="UniProtKB">
        <authorList>
            <consortium name="RefSeq"/>
        </authorList>
    </citation>
    <scope>IDENTIFICATION</scope>
</reference>
<protein>
    <recommendedName>
        <fullName evidence="7">Phosphatidylinositol 4-kinase beta</fullName>
        <ecNumber evidence="2">2.7.1.67</ecNumber>
    </recommendedName>
</protein>
<organism evidence="11 12">
    <name type="scientific">Priapulus caudatus</name>
    <name type="common">Priapulid worm</name>
    <dbReference type="NCBI Taxonomy" id="37621"/>
    <lineage>
        <taxon>Eukaryota</taxon>
        <taxon>Metazoa</taxon>
        <taxon>Ecdysozoa</taxon>
        <taxon>Scalidophora</taxon>
        <taxon>Priapulida</taxon>
        <taxon>Priapulimorpha</taxon>
        <taxon>Priapulimorphida</taxon>
        <taxon>Priapulidae</taxon>
        <taxon>Priapulus</taxon>
    </lineage>
</organism>
<proteinExistence type="predicted"/>
<dbReference type="PROSITE" id="PS00915">
    <property type="entry name" value="PI3_4_KINASE_1"/>
    <property type="match status" value="1"/>
</dbReference>
<dbReference type="PROSITE" id="PS51545">
    <property type="entry name" value="PIK_HELICAL"/>
    <property type="match status" value="1"/>
</dbReference>
<evidence type="ECO:0000259" key="10">
    <source>
        <dbReference type="PROSITE" id="PS51545"/>
    </source>
</evidence>
<name>A0ABM1E539_PRICU</name>
<dbReference type="PANTHER" id="PTHR10048">
    <property type="entry name" value="PHOSPHATIDYLINOSITOL KINASE"/>
    <property type="match status" value="1"/>
</dbReference>
<sequence>MEVATRGDGTRRLTFRSPTKPEKASLLLRLFESKMFDMSMAIGYLFTSKEPGVQTYLANKMFSFANSEVDFYLPQLVNMYIHMKDIAEAVHPYLVHRCRESVDFSLQAAWLLEAYAADSGLLSRKKKSQGVRLKQSILNEEIRQRKQKPPTTSPCHPTSPVMSPLKKSHQRARSDATAIFQLPHPKRTLSLASLKTILGDLTSGRAFESGCTCFETSEGVLNDLVGRKTDCHCNASRLGIQREFVRALMNVGKKLQSIQTKEQRAQRLLAELTMLNLNLPARVWMPVHLDNVQHHVVRVPHTAAVVLNSKDKAPYMVYVEVLECDDRETAPVPAKILENTLRFTRSEENLPEFFSRTDGQQGAPAQFSIVPAVDDDYDCWSLDQDDLMQYSVNRQGAHDTISQFSQDSCTSSDSKEPVFIAAGDIRKRLTEHSVVPKRNFQRDPDDPSAAALKEPWEDKVQRIRDSSPYGHFPNWKLLSVIIKCGDDLRQELLAYQVLKQLQPNSCRKYSSSVFLLFFLIWCSETAFTMGSIIPESGDVTRMWYGCSHSGRHNGNILLDAEGHIIHIDFGFILSSSPKNLGFESSPFKLTPEFVDVMGGQGSDMFEYYKILMLQGMMSARKHSEKVLNVVEIMQTGSQLPCFNQGVTTFRALRDRFHINLPEEKVHTLIEQMVESSMHSITTRLYDGFQYFTNGIL</sequence>
<feature type="domain" description="PI3K/PI4K catalytic" evidence="9">
    <location>
        <begin position="551"/>
        <end position="681"/>
    </location>
</feature>